<name>A0A1W7CZL6_9ACTN</name>
<dbReference type="EMBL" id="CP021121">
    <property type="protein sequence ID" value="ARQ70248.1"/>
    <property type="molecule type" value="Genomic_DNA"/>
</dbReference>
<protein>
    <submittedName>
        <fullName evidence="1">Uncharacterized protein</fullName>
    </submittedName>
</protein>
<sequence length="70" mass="7867">MAVEVNAATVRRGDQLMIGGQVFVISDLTSMQRGAKRLHFTSGESMTLHPSTILWAARRTDPRIARRRPF</sequence>
<gene>
    <name evidence="1" type="ORF">CAG99_16610</name>
</gene>
<accession>A0A1W7CZL6</accession>
<dbReference type="KEGG" id="smao:CAG99_16610"/>
<dbReference type="Proteomes" id="UP000194218">
    <property type="component" value="Chromosome"/>
</dbReference>
<evidence type="ECO:0000313" key="2">
    <source>
        <dbReference type="Proteomes" id="UP000194218"/>
    </source>
</evidence>
<evidence type="ECO:0000313" key="1">
    <source>
        <dbReference type="EMBL" id="ARQ70248.1"/>
    </source>
</evidence>
<dbReference type="AlphaFoldDB" id="A0A1W7CZL6"/>
<proteinExistence type="predicted"/>
<keyword evidence="2" id="KW-1185">Reference proteome</keyword>
<reference evidence="1 2" key="1">
    <citation type="submission" date="2017-05" db="EMBL/GenBank/DDBJ databases">
        <title>Complete genome sequence of Streptomyces sp. SCSIO 03032 revealed the diverse biosynthetic pathways for its bioactive secondary metabolites.</title>
        <authorList>
            <person name="Ma L."/>
            <person name="Zhu Y."/>
            <person name="Zhang W."/>
            <person name="Zhang G."/>
            <person name="Tian X."/>
            <person name="Zhang S."/>
            <person name="Zhang C."/>
        </authorList>
    </citation>
    <scope>NUCLEOTIDE SEQUENCE [LARGE SCALE GENOMIC DNA]</scope>
    <source>
        <strain evidence="1 2">SCSIO 03032</strain>
    </source>
</reference>
<organism evidence="1 2">
    <name type="scientific">Streptomyces marincola</name>
    <dbReference type="NCBI Taxonomy" id="2878388"/>
    <lineage>
        <taxon>Bacteria</taxon>
        <taxon>Bacillati</taxon>
        <taxon>Actinomycetota</taxon>
        <taxon>Actinomycetes</taxon>
        <taxon>Kitasatosporales</taxon>
        <taxon>Streptomycetaceae</taxon>
        <taxon>Streptomyces</taxon>
    </lineage>
</organism>